<dbReference type="Proteomes" id="UP000623967">
    <property type="component" value="Unassembled WGS sequence"/>
</dbReference>
<evidence type="ECO:0000313" key="1">
    <source>
        <dbReference type="EMBL" id="MBL4952184.1"/>
    </source>
</evidence>
<proteinExistence type="predicted"/>
<dbReference type="RefSeq" id="WP_202653462.1">
    <property type="nucleotide sequence ID" value="NZ_JAESWB010000134.1"/>
</dbReference>
<sequence length="119" mass="13929">MMETLQQLYHSFETEREEIFDSIIAHLFQSPFGVVVIPDDFWFTKVGRAMSQLKNGFPLILLTAGDVSHLLGVSRQYIHEEMKKSICPFNKWENMKSSNFQMFFYMPETGARTCFSIFL</sequence>
<accession>A0ABS1TN80</accession>
<organism evidence="1 2">
    <name type="scientific">Neobacillus paridis</name>
    <dbReference type="NCBI Taxonomy" id="2803862"/>
    <lineage>
        <taxon>Bacteria</taxon>
        <taxon>Bacillati</taxon>
        <taxon>Bacillota</taxon>
        <taxon>Bacilli</taxon>
        <taxon>Bacillales</taxon>
        <taxon>Bacillaceae</taxon>
        <taxon>Neobacillus</taxon>
    </lineage>
</organism>
<name>A0ABS1TN80_9BACI</name>
<dbReference type="EMBL" id="JAESWB010000134">
    <property type="protein sequence ID" value="MBL4952184.1"/>
    <property type="molecule type" value="Genomic_DNA"/>
</dbReference>
<protein>
    <submittedName>
        <fullName evidence="1">Uncharacterized protein</fullName>
    </submittedName>
</protein>
<gene>
    <name evidence="1" type="ORF">JK635_08155</name>
</gene>
<evidence type="ECO:0000313" key="2">
    <source>
        <dbReference type="Proteomes" id="UP000623967"/>
    </source>
</evidence>
<comment type="caution">
    <text evidence="1">The sequence shown here is derived from an EMBL/GenBank/DDBJ whole genome shotgun (WGS) entry which is preliminary data.</text>
</comment>
<keyword evidence="2" id="KW-1185">Reference proteome</keyword>
<reference evidence="1 2" key="1">
    <citation type="submission" date="2021-01" db="EMBL/GenBank/DDBJ databases">
        <title>Genome public.</title>
        <authorList>
            <person name="Liu C."/>
            <person name="Sun Q."/>
        </authorList>
    </citation>
    <scope>NUCLEOTIDE SEQUENCE [LARGE SCALE GENOMIC DNA]</scope>
    <source>
        <strain evidence="1 2">YIM B02564</strain>
    </source>
</reference>